<evidence type="ECO:0000256" key="1">
    <source>
        <dbReference type="SAM" id="MobiDB-lite"/>
    </source>
</evidence>
<evidence type="ECO:0000313" key="2">
    <source>
        <dbReference type="EMBL" id="KAK3234724.1"/>
    </source>
</evidence>
<feature type="region of interest" description="Disordered" evidence="1">
    <location>
        <begin position="476"/>
        <end position="498"/>
    </location>
</feature>
<sequence>MPNQKAGDSRLRQKRLLPAKSITTLPKLPRPVSEAVDRICTQEFGSATTSSHVQKSTSDLSTVAFIRQNWTFTPSTGAAPVRSTLPEPKPYHSVRTCVTGTPVPDKGRTEVIREALANLNGYSLSFSQLLRELTPGEDDATSSKLADVWAQAMETMLTAIQAAGSVISDERRRRKKVEEEMLQVRRENKATSRDKENLSNEVKRLKSEIFNQNMRMRFSTQNVDISPSQTDSQPAGSHTEPQANKSADNLQTGEHGSYANSSSRGTSPLTQITPLTVPIKEKKARAVLPPPANSEDLNNAHHDQTPVPRDDERLKQLIPPYERSMENTSTEKGIQVQVDEGTDDFPGTKKRDRKLMLRKGWGALITEAPPTMQNCVQKSQEAMIASSPSSPKIWGGSDSKHTLANLDRSAAQGKVGEDDRGSLSTPLPSMPVQSEMPLAILHEHIVYLLLYLQDTKPQIYMGELYMGKAVDQDLELSRTSPSPVPNSPMKTFEPESRPESSLSVITLGEHSPGAKHSGLWKVPPMEQFLREWLYLKHSSRALADKHFTDLSLAVHQHHVESPLVHTFGRLCGLFDKLLPAACRFVFSVLAHTMTGQDSWNDWTFNEDHSPLVTLPAAIKALNRTFSNMGTDPPYELAEGIKSIAFNVCTESGERPHVELGQLLDEALGEWKKHRVRSYDYLQTMFYARYPKGEALLQYSEFTDLLHYIAPQCPPVMVSKMFRLITEEAVCAAANAVKEKKSLHHAGQANKLTADVFINFADKYELLAWSAKTPEEAMNGVLCVTEPPIEEEEDGSSRPESTVSPSGNYCTTLPRLTVEAMISFRVLEYVWHTAKRGLEEWMGRWRLAGQGMPVIMQPQTEDARKRVLDLVVKLKMQGEEASNAVDFARLQLQNGGNIHDVDMAWKAYTTTVCALEEAVLEHRSAIGIHDTRIWLKSSMRVAEVPLSVHARSNREEQQHSAPST</sequence>
<evidence type="ECO:0000313" key="3">
    <source>
        <dbReference type="Proteomes" id="UP001190700"/>
    </source>
</evidence>
<gene>
    <name evidence="2" type="ORF">CYMTET_55027</name>
</gene>
<dbReference type="AlphaFoldDB" id="A0AAE0BFK2"/>
<accession>A0AAE0BFK2</accession>
<dbReference type="EMBL" id="LGRX02035477">
    <property type="protein sequence ID" value="KAK3234724.1"/>
    <property type="molecule type" value="Genomic_DNA"/>
</dbReference>
<organism evidence="2 3">
    <name type="scientific">Cymbomonas tetramitiformis</name>
    <dbReference type="NCBI Taxonomy" id="36881"/>
    <lineage>
        <taxon>Eukaryota</taxon>
        <taxon>Viridiplantae</taxon>
        <taxon>Chlorophyta</taxon>
        <taxon>Pyramimonadophyceae</taxon>
        <taxon>Pyramimonadales</taxon>
        <taxon>Pyramimonadaceae</taxon>
        <taxon>Cymbomonas</taxon>
    </lineage>
</organism>
<feature type="compositionally biased region" description="Basic and acidic residues" evidence="1">
    <location>
        <begin position="168"/>
        <end position="200"/>
    </location>
</feature>
<dbReference type="Proteomes" id="UP001190700">
    <property type="component" value="Unassembled WGS sequence"/>
</dbReference>
<protein>
    <submittedName>
        <fullName evidence="2">Uncharacterized protein</fullName>
    </submittedName>
</protein>
<proteinExistence type="predicted"/>
<reference evidence="2 3" key="1">
    <citation type="journal article" date="2015" name="Genome Biol. Evol.">
        <title>Comparative Genomics of a Bacterivorous Green Alga Reveals Evolutionary Causalities and Consequences of Phago-Mixotrophic Mode of Nutrition.</title>
        <authorList>
            <person name="Burns J.A."/>
            <person name="Paasch A."/>
            <person name="Narechania A."/>
            <person name="Kim E."/>
        </authorList>
    </citation>
    <scope>NUCLEOTIDE SEQUENCE [LARGE SCALE GENOMIC DNA]</scope>
    <source>
        <strain evidence="2 3">PLY_AMNH</strain>
    </source>
</reference>
<keyword evidence="3" id="KW-1185">Reference proteome</keyword>
<feature type="region of interest" description="Disordered" evidence="1">
    <location>
        <begin position="223"/>
        <end position="271"/>
    </location>
</feature>
<feature type="compositionally biased region" description="Basic and acidic residues" evidence="1">
    <location>
        <begin position="298"/>
        <end position="308"/>
    </location>
</feature>
<feature type="region of interest" description="Disordered" evidence="1">
    <location>
        <begin position="289"/>
        <end position="308"/>
    </location>
</feature>
<feature type="region of interest" description="Disordered" evidence="1">
    <location>
        <begin position="165"/>
        <end position="200"/>
    </location>
</feature>
<name>A0AAE0BFK2_9CHLO</name>
<comment type="caution">
    <text evidence="2">The sequence shown here is derived from an EMBL/GenBank/DDBJ whole genome shotgun (WGS) entry which is preliminary data.</text>
</comment>